<comment type="caution">
    <text evidence="3">The sequence shown here is derived from an EMBL/GenBank/DDBJ whole genome shotgun (WGS) entry which is preliminary data.</text>
</comment>
<keyword evidence="2" id="KW-0812">Transmembrane</keyword>
<evidence type="ECO:0000256" key="1">
    <source>
        <dbReference type="SAM" id="MobiDB-lite"/>
    </source>
</evidence>
<evidence type="ECO:0000256" key="2">
    <source>
        <dbReference type="SAM" id="Phobius"/>
    </source>
</evidence>
<proteinExistence type="predicted"/>
<gene>
    <name evidence="3" type="ORF">LCB40_10080</name>
</gene>
<dbReference type="RefSeq" id="WP_212780821.1">
    <property type="nucleotide sequence ID" value="NZ_BMAY01000006.1"/>
</dbReference>
<feature type="region of interest" description="Disordered" evidence="1">
    <location>
        <begin position="152"/>
        <end position="175"/>
    </location>
</feature>
<organism evidence="3 4">
    <name type="scientific">Lactobacillus corticis</name>
    <dbReference type="NCBI Taxonomy" id="2201249"/>
    <lineage>
        <taxon>Bacteria</taxon>
        <taxon>Bacillati</taxon>
        <taxon>Bacillota</taxon>
        <taxon>Bacilli</taxon>
        <taxon>Lactobacillales</taxon>
        <taxon>Lactobacillaceae</taxon>
        <taxon>Lactobacillus</taxon>
    </lineage>
</organism>
<sequence length="175" mass="20538">MKQVSKLIKLKTNAFTLLEAVISLMITALVVNLLALILQTVQKADRLDHRRNEVAFAGQQFERFLKKQSDYTYTLPRFSTKSQAKFWRHYVDYRGVKMKQIFTLKWKNRSIVVSPGYMPLVTKVKKARFQTDDRFIRINLEETNGRQSQLIFKLDQAPKEEKEHDKKASTEKVQG</sequence>
<dbReference type="EMBL" id="BMAY01000006">
    <property type="protein sequence ID" value="GFZ27128.1"/>
    <property type="molecule type" value="Genomic_DNA"/>
</dbReference>
<evidence type="ECO:0008006" key="5">
    <source>
        <dbReference type="Google" id="ProtNLM"/>
    </source>
</evidence>
<feature type="compositionally biased region" description="Basic and acidic residues" evidence="1">
    <location>
        <begin position="156"/>
        <end position="175"/>
    </location>
</feature>
<keyword evidence="4" id="KW-1185">Reference proteome</keyword>
<keyword evidence="2" id="KW-0472">Membrane</keyword>
<feature type="transmembrane region" description="Helical" evidence="2">
    <location>
        <begin position="20"/>
        <end position="41"/>
    </location>
</feature>
<keyword evidence="2" id="KW-1133">Transmembrane helix</keyword>
<protein>
    <recommendedName>
        <fullName evidence="5">Competence protein ComGF</fullName>
    </recommendedName>
</protein>
<evidence type="ECO:0000313" key="3">
    <source>
        <dbReference type="EMBL" id="GFZ27128.1"/>
    </source>
</evidence>
<evidence type="ECO:0000313" key="4">
    <source>
        <dbReference type="Proteomes" id="UP000677218"/>
    </source>
</evidence>
<dbReference type="Pfam" id="PF15980">
    <property type="entry name" value="ComGF"/>
    <property type="match status" value="1"/>
</dbReference>
<reference evidence="3" key="1">
    <citation type="submission" date="2020-08" db="EMBL/GenBank/DDBJ databases">
        <title>Taxonomic study for Lactobacillus species isolated from hardwood bark.</title>
        <authorList>
            <person name="Tohno M."/>
            <person name="Tanizawa Y."/>
        </authorList>
    </citation>
    <scope>NUCLEOTIDE SEQUENCE</scope>
    <source>
        <strain evidence="3">B40</strain>
    </source>
</reference>
<dbReference type="InterPro" id="IPR016977">
    <property type="entry name" value="ComGF"/>
</dbReference>
<name>A0A916QIQ9_9LACO</name>
<accession>A0A916QIQ9</accession>
<dbReference type="AlphaFoldDB" id="A0A916QIQ9"/>
<dbReference type="Proteomes" id="UP000677218">
    <property type="component" value="Unassembled WGS sequence"/>
</dbReference>